<sequence length="458" mass="51615">MTKFPRISVMVPKITKMKNAKKRKTWNWRKPYDPHAEVRKMQARKVGFLARFREIYKAGPYGEGQKFWWQVRRTGKQRKARKRAERQPNQYIKRPDTPAISHPNGTKPKLLPAAEPHTQRRQRSDEVSHSVLMTTSAELPLTVSPMVQFDAETTTRERYVDTSKPLPPVPVLNAPPRARVNKTLPASPEAPNPPPKSPLRKAPCLSSPRGPRFVTLGDIQKTKPNKKAKVRKQSHTSIWLAGKSDLLFNRREGNSASKGHSKQNRQQTRPKISRPFNVVTDGLEIYTNGEGGSAGPSAPKVGLPANPKVFKQSEEAPWRPQRPGEAKGKSSHHLRDLWANYQDNSLSKFFNIASNPYRRRSSSESSFACQGIDVSMRDSHYPYLTQAVGQAARGNPGTSSRRRTKSMDNAREGVVPAPLFSGPRSGLEGRQGVSRGVSVKRDTSFYQPYDDFLHEYRG</sequence>
<feature type="region of interest" description="Disordered" evidence="1">
    <location>
        <begin position="76"/>
        <end position="129"/>
    </location>
</feature>
<accession>A0A9P4QVX6</accession>
<dbReference type="EMBL" id="ML996180">
    <property type="protein sequence ID" value="KAF2732278.1"/>
    <property type="molecule type" value="Genomic_DNA"/>
</dbReference>
<comment type="caution">
    <text evidence="2">The sequence shown here is derived from an EMBL/GenBank/DDBJ whole genome shotgun (WGS) entry which is preliminary data.</text>
</comment>
<evidence type="ECO:0000256" key="1">
    <source>
        <dbReference type="SAM" id="MobiDB-lite"/>
    </source>
</evidence>
<gene>
    <name evidence="2" type="ORF">EJ04DRAFT_514026</name>
</gene>
<feature type="region of interest" description="Disordered" evidence="1">
    <location>
        <begin position="312"/>
        <end position="331"/>
    </location>
</feature>
<dbReference type="OrthoDB" id="10690274at2759"/>
<feature type="compositionally biased region" description="Polar residues" evidence="1">
    <location>
        <begin position="254"/>
        <end position="270"/>
    </location>
</feature>
<feature type="region of interest" description="Disordered" evidence="1">
    <location>
        <begin position="155"/>
        <end position="235"/>
    </location>
</feature>
<feature type="region of interest" description="Disordered" evidence="1">
    <location>
        <begin position="251"/>
        <end position="272"/>
    </location>
</feature>
<feature type="region of interest" description="Disordered" evidence="1">
    <location>
        <begin position="390"/>
        <end position="434"/>
    </location>
</feature>
<reference evidence="2" key="1">
    <citation type="journal article" date="2020" name="Stud. Mycol.">
        <title>101 Dothideomycetes genomes: a test case for predicting lifestyles and emergence of pathogens.</title>
        <authorList>
            <person name="Haridas S."/>
            <person name="Albert R."/>
            <person name="Binder M."/>
            <person name="Bloem J."/>
            <person name="Labutti K."/>
            <person name="Salamov A."/>
            <person name="Andreopoulos B."/>
            <person name="Baker S."/>
            <person name="Barry K."/>
            <person name="Bills G."/>
            <person name="Bluhm B."/>
            <person name="Cannon C."/>
            <person name="Castanera R."/>
            <person name="Culley D."/>
            <person name="Daum C."/>
            <person name="Ezra D."/>
            <person name="Gonzalez J."/>
            <person name="Henrissat B."/>
            <person name="Kuo A."/>
            <person name="Liang C."/>
            <person name="Lipzen A."/>
            <person name="Lutzoni F."/>
            <person name="Magnuson J."/>
            <person name="Mondo S."/>
            <person name="Nolan M."/>
            <person name="Ohm R."/>
            <person name="Pangilinan J."/>
            <person name="Park H.-J."/>
            <person name="Ramirez L."/>
            <person name="Alfaro M."/>
            <person name="Sun H."/>
            <person name="Tritt A."/>
            <person name="Yoshinaga Y."/>
            <person name="Zwiers L.-H."/>
            <person name="Turgeon B."/>
            <person name="Goodwin S."/>
            <person name="Spatafora J."/>
            <person name="Crous P."/>
            <person name="Grigoriev I."/>
        </authorList>
    </citation>
    <scope>NUCLEOTIDE SEQUENCE</scope>
    <source>
        <strain evidence="2">CBS 125425</strain>
    </source>
</reference>
<dbReference type="Proteomes" id="UP000799444">
    <property type="component" value="Unassembled WGS sequence"/>
</dbReference>
<keyword evidence="3" id="KW-1185">Reference proteome</keyword>
<dbReference type="AlphaFoldDB" id="A0A9P4QVX6"/>
<organism evidence="2 3">
    <name type="scientific">Polyplosphaeria fusca</name>
    <dbReference type="NCBI Taxonomy" id="682080"/>
    <lineage>
        <taxon>Eukaryota</taxon>
        <taxon>Fungi</taxon>
        <taxon>Dikarya</taxon>
        <taxon>Ascomycota</taxon>
        <taxon>Pezizomycotina</taxon>
        <taxon>Dothideomycetes</taxon>
        <taxon>Pleosporomycetidae</taxon>
        <taxon>Pleosporales</taxon>
        <taxon>Tetraplosphaeriaceae</taxon>
        <taxon>Polyplosphaeria</taxon>
    </lineage>
</organism>
<protein>
    <submittedName>
        <fullName evidence="2">Uncharacterized protein</fullName>
    </submittedName>
</protein>
<feature type="compositionally biased region" description="Basic residues" evidence="1">
    <location>
        <begin position="223"/>
        <end position="234"/>
    </location>
</feature>
<evidence type="ECO:0000313" key="2">
    <source>
        <dbReference type="EMBL" id="KAF2732278.1"/>
    </source>
</evidence>
<feature type="compositionally biased region" description="Pro residues" evidence="1">
    <location>
        <begin position="188"/>
        <end position="197"/>
    </location>
</feature>
<evidence type="ECO:0000313" key="3">
    <source>
        <dbReference type="Proteomes" id="UP000799444"/>
    </source>
</evidence>
<proteinExistence type="predicted"/>
<name>A0A9P4QVX6_9PLEO</name>